<sequence length="167" mass="18613">MRRVSSKASSAEGEFLLLRPFISQHTEQTTAENMSGVVVQNMSFKAGQTLTLTGVPTADSTNFAINIGNSADDLALHMNARFDAHGDQRTVVCNSYQGGNWCEEHREGTFPFNQGEEFQIKVTFNNEEFTISLPDGCKIHFPNRQAAEKYKFLNFDGEVRISGINIQ</sequence>
<dbReference type="InterPro" id="IPR013320">
    <property type="entry name" value="ConA-like_dom_sf"/>
</dbReference>
<evidence type="ECO:0000259" key="3">
    <source>
        <dbReference type="PROSITE" id="PS51304"/>
    </source>
</evidence>
<proteinExistence type="predicted"/>
<dbReference type="SMART" id="SM00276">
    <property type="entry name" value="GLECT"/>
    <property type="match status" value="1"/>
</dbReference>
<dbReference type="PANTHER" id="PTHR11346">
    <property type="entry name" value="GALECTIN"/>
    <property type="match status" value="1"/>
</dbReference>
<dbReference type="AlphaFoldDB" id="A0A8T2KYH6"/>
<gene>
    <name evidence="4" type="ORF">AMEX_G22026</name>
</gene>
<evidence type="ECO:0000313" key="4">
    <source>
        <dbReference type="EMBL" id="KAG9263879.1"/>
    </source>
</evidence>
<evidence type="ECO:0000256" key="1">
    <source>
        <dbReference type="ARBA" id="ARBA00022734"/>
    </source>
</evidence>
<dbReference type="GO" id="GO:0016936">
    <property type="term" value="F:galactoside binding"/>
    <property type="evidence" value="ECO:0007669"/>
    <property type="project" value="TreeGrafter"/>
</dbReference>
<dbReference type="Pfam" id="PF00337">
    <property type="entry name" value="Gal-bind_lectin"/>
    <property type="match status" value="1"/>
</dbReference>
<dbReference type="PANTHER" id="PTHR11346:SF112">
    <property type="entry name" value="GALECTIN"/>
    <property type="match status" value="1"/>
</dbReference>
<protein>
    <recommendedName>
        <fullName evidence="2">Galectin</fullName>
    </recommendedName>
</protein>
<dbReference type="PROSITE" id="PS51304">
    <property type="entry name" value="GALECTIN"/>
    <property type="match status" value="1"/>
</dbReference>
<keyword evidence="1 2" id="KW-0430">Lectin</keyword>
<dbReference type="FunFam" id="2.60.120.200:FF:000021">
    <property type="entry name" value="Galectin"/>
    <property type="match status" value="1"/>
</dbReference>
<dbReference type="SUPFAM" id="SSF49899">
    <property type="entry name" value="Concanavalin A-like lectins/glucanases"/>
    <property type="match status" value="1"/>
</dbReference>
<evidence type="ECO:0000256" key="2">
    <source>
        <dbReference type="RuleBase" id="RU102079"/>
    </source>
</evidence>
<dbReference type="GO" id="GO:0030246">
    <property type="term" value="F:carbohydrate binding"/>
    <property type="evidence" value="ECO:0007669"/>
    <property type="project" value="UniProtKB-UniRule"/>
</dbReference>
<reference evidence="4 5" key="1">
    <citation type="submission" date="2021-07" db="EMBL/GenBank/DDBJ databases">
        <authorList>
            <person name="Imarazene B."/>
            <person name="Zahm M."/>
            <person name="Klopp C."/>
            <person name="Cabau C."/>
            <person name="Beille S."/>
            <person name="Jouanno E."/>
            <person name="Castinel A."/>
            <person name="Lluch J."/>
            <person name="Gil L."/>
            <person name="Kuchtly C."/>
            <person name="Lopez Roques C."/>
            <person name="Donnadieu C."/>
            <person name="Parrinello H."/>
            <person name="Journot L."/>
            <person name="Du K."/>
            <person name="Schartl M."/>
            <person name="Retaux S."/>
            <person name="Guiguen Y."/>
        </authorList>
    </citation>
    <scope>NUCLEOTIDE SEQUENCE [LARGE SCALE GENOMIC DNA]</scope>
    <source>
        <strain evidence="4">Pach_M1</strain>
        <tissue evidence="4">Testis</tissue>
    </source>
</reference>
<dbReference type="GO" id="GO:0005615">
    <property type="term" value="C:extracellular space"/>
    <property type="evidence" value="ECO:0007669"/>
    <property type="project" value="TreeGrafter"/>
</dbReference>
<dbReference type="Gene3D" id="2.60.120.200">
    <property type="match status" value="1"/>
</dbReference>
<dbReference type="Proteomes" id="UP000752171">
    <property type="component" value="Unassembled WGS sequence"/>
</dbReference>
<feature type="domain" description="Galectin" evidence="3">
    <location>
        <begin position="36"/>
        <end position="167"/>
    </location>
</feature>
<dbReference type="InterPro" id="IPR044156">
    <property type="entry name" value="Galectin-like"/>
</dbReference>
<dbReference type="GO" id="GO:0043236">
    <property type="term" value="F:laminin binding"/>
    <property type="evidence" value="ECO:0007669"/>
    <property type="project" value="TreeGrafter"/>
</dbReference>
<organism evidence="4 5">
    <name type="scientific">Astyanax mexicanus</name>
    <name type="common">Blind cave fish</name>
    <name type="synonym">Astyanax fasciatus mexicanus</name>
    <dbReference type="NCBI Taxonomy" id="7994"/>
    <lineage>
        <taxon>Eukaryota</taxon>
        <taxon>Metazoa</taxon>
        <taxon>Chordata</taxon>
        <taxon>Craniata</taxon>
        <taxon>Vertebrata</taxon>
        <taxon>Euteleostomi</taxon>
        <taxon>Actinopterygii</taxon>
        <taxon>Neopterygii</taxon>
        <taxon>Teleostei</taxon>
        <taxon>Ostariophysi</taxon>
        <taxon>Characiformes</taxon>
        <taxon>Characoidei</taxon>
        <taxon>Acestrorhamphidae</taxon>
        <taxon>Acestrorhamphinae</taxon>
        <taxon>Astyanax</taxon>
    </lineage>
</organism>
<accession>A0A8T2KYH6</accession>
<dbReference type="SMART" id="SM00908">
    <property type="entry name" value="Gal-bind_lectin"/>
    <property type="match status" value="1"/>
</dbReference>
<dbReference type="CDD" id="cd00070">
    <property type="entry name" value="GLECT"/>
    <property type="match status" value="1"/>
</dbReference>
<dbReference type="InterPro" id="IPR001079">
    <property type="entry name" value="Galectin_CRD"/>
</dbReference>
<name>A0A8T2KYH6_ASTMX</name>
<evidence type="ECO:0000313" key="5">
    <source>
        <dbReference type="Proteomes" id="UP000752171"/>
    </source>
</evidence>
<dbReference type="EMBL" id="JAICCE010000019">
    <property type="protein sequence ID" value="KAG9263879.1"/>
    <property type="molecule type" value="Genomic_DNA"/>
</dbReference>
<comment type="caution">
    <text evidence="4">The sequence shown here is derived from an EMBL/GenBank/DDBJ whole genome shotgun (WGS) entry which is preliminary data.</text>
</comment>